<dbReference type="KEGG" id="stax:MC45_00310"/>
<gene>
    <name evidence="4" type="ORF">MC45_00310</name>
</gene>
<evidence type="ECO:0000256" key="1">
    <source>
        <dbReference type="SAM" id="SignalP"/>
    </source>
</evidence>
<dbReference type="eggNOG" id="COG0596">
    <property type="taxonomic scope" value="Bacteria"/>
</dbReference>
<dbReference type="InterPro" id="IPR029058">
    <property type="entry name" value="AB_hydrolase_fold"/>
</dbReference>
<dbReference type="PANTHER" id="PTHR43798">
    <property type="entry name" value="MONOACYLGLYCEROL LIPASE"/>
    <property type="match status" value="1"/>
</dbReference>
<protein>
    <recommendedName>
        <fullName evidence="6">Alpha/beta hydrolase</fullName>
    </recommendedName>
</protein>
<dbReference type="PANTHER" id="PTHR43798:SF27">
    <property type="entry name" value="HYDROLASE ALPHA_BETA HYDROLASE FOLD FAMILY"/>
    <property type="match status" value="1"/>
</dbReference>
<dbReference type="InterPro" id="IPR000073">
    <property type="entry name" value="AB_hydrolase_1"/>
</dbReference>
<proteinExistence type="predicted"/>
<accession>A0A097EC44</accession>
<evidence type="ECO:0000259" key="2">
    <source>
        <dbReference type="Pfam" id="PF00561"/>
    </source>
</evidence>
<dbReference type="EMBL" id="CP009571">
    <property type="protein sequence ID" value="AIT05140.1"/>
    <property type="molecule type" value="Genomic_DNA"/>
</dbReference>
<evidence type="ECO:0000313" key="5">
    <source>
        <dbReference type="Proteomes" id="UP000033200"/>
    </source>
</evidence>
<dbReference type="SUPFAM" id="SSF53474">
    <property type="entry name" value="alpha/beta-Hydrolases"/>
    <property type="match status" value="1"/>
</dbReference>
<dbReference type="Proteomes" id="UP000033200">
    <property type="component" value="Chromosome"/>
</dbReference>
<dbReference type="AlphaFoldDB" id="A0A097EC44"/>
<dbReference type="GO" id="GO:0016020">
    <property type="term" value="C:membrane"/>
    <property type="evidence" value="ECO:0007669"/>
    <property type="project" value="TreeGrafter"/>
</dbReference>
<evidence type="ECO:0000313" key="4">
    <source>
        <dbReference type="EMBL" id="AIT05140.1"/>
    </source>
</evidence>
<evidence type="ECO:0000259" key="3">
    <source>
        <dbReference type="Pfam" id="PF08386"/>
    </source>
</evidence>
<dbReference type="Gene3D" id="3.40.50.1820">
    <property type="entry name" value="alpha/beta hydrolase"/>
    <property type="match status" value="1"/>
</dbReference>
<dbReference type="Pfam" id="PF08386">
    <property type="entry name" value="Abhydrolase_4"/>
    <property type="match status" value="1"/>
</dbReference>
<dbReference type="InterPro" id="IPR013595">
    <property type="entry name" value="Pept_S33_TAP-like_C"/>
</dbReference>
<dbReference type="Pfam" id="PF00561">
    <property type="entry name" value="Abhydrolase_1"/>
    <property type="match status" value="1"/>
</dbReference>
<name>A0A097EC44_9SPHN</name>
<feature type="domain" description="Peptidase S33 tripeptidyl aminopeptidase-like C-terminal" evidence="3">
    <location>
        <begin position="373"/>
        <end position="459"/>
    </location>
</feature>
<feature type="domain" description="AB hydrolase-1" evidence="2">
    <location>
        <begin position="87"/>
        <end position="230"/>
    </location>
</feature>
<dbReference type="STRING" id="1549858.MC45_00310"/>
<evidence type="ECO:0008006" key="6">
    <source>
        <dbReference type="Google" id="ProtNLM"/>
    </source>
</evidence>
<dbReference type="RefSeq" id="WP_038658199.1">
    <property type="nucleotide sequence ID" value="NZ_CP009571.1"/>
</dbReference>
<organism evidence="4 5">
    <name type="scientific">Sphingomonas taxi</name>
    <dbReference type="NCBI Taxonomy" id="1549858"/>
    <lineage>
        <taxon>Bacteria</taxon>
        <taxon>Pseudomonadati</taxon>
        <taxon>Pseudomonadota</taxon>
        <taxon>Alphaproteobacteria</taxon>
        <taxon>Sphingomonadales</taxon>
        <taxon>Sphingomonadaceae</taxon>
        <taxon>Sphingomonas</taxon>
    </lineage>
</organism>
<keyword evidence="1" id="KW-0732">Signal</keyword>
<feature type="signal peptide" evidence="1">
    <location>
        <begin position="1"/>
        <end position="25"/>
    </location>
</feature>
<dbReference type="InterPro" id="IPR050266">
    <property type="entry name" value="AB_hydrolase_sf"/>
</dbReference>
<dbReference type="HOGENOM" id="CLU_025429_1_0_5"/>
<keyword evidence="5" id="KW-1185">Reference proteome</keyword>
<sequence length="484" mass="51566">MMTQTNLAKLPVIVAVMMIATAAHASGAKRPAPRFEKAECAVKVMPGERIECGVLYVPENRRKTRSRTISLPVMIFRSTAATPAADPVVYLPGGPGLSSIDGRTTGKGNPFLMERDLILLEGRGNAFARPSLACPDINVLRAQNADPARQTEAVARCRAALVASGVDLDGYTSAEAADDLDALRRLLGIRQWNLIGFSYGTRLAQTVLQRHPEGLRSVVLDSVLPIDVNYDETAASSLRRAIDALLAACANDPACDTRYPDLHARFATLVADADRSGVAAPDRMLRGRDIVEAVGAGLQQPAIIPTLPRIISEAADGRLAGLLPLTRQTPSSFNWGLRLSIWCGEEMPFETSLRMAAQTAPALDLGGVDNRTATPEMCAAWRVSPADAKANQPVKSDVPVLILAGEFDPVTPPAWGRRLLRTMPNARFVQIPGQSHGAMFNRCGGQMTLAFLHDPGAPLSGDCIAKLPGTVFGLDAGTAAPAMK</sequence>
<reference evidence="4 5" key="1">
    <citation type="submission" date="2014-09" db="EMBL/GenBank/DDBJ databases">
        <title>Using Illumina technology Improving SMRT sequencing Genome Assembly by RASTools.</title>
        <authorList>
            <person name="Zhou Y."/>
            <person name="Ma T."/>
            <person name="Liu T."/>
        </authorList>
    </citation>
    <scope>NUCLEOTIDE SEQUENCE [LARGE SCALE GENOMIC DNA]</scope>
    <source>
        <strain evidence="4 5">ATCC 55669</strain>
    </source>
</reference>
<feature type="chain" id="PRO_5001934120" description="Alpha/beta hydrolase" evidence="1">
    <location>
        <begin position="26"/>
        <end position="484"/>
    </location>
</feature>